<dbReference type="InterPro" id="IPR001810">
    <property type="entry name" value="F-box_dom"/>
</dbReference>
<dbReference type="EMBL" id="ASHM01054472">
    <property type="protein sequence ID" value="PNX87680.1"/>
    <property type="molecule type" value="Genomic_DNA"/>
</dbReference>
<sequence length="280" mass="32392">MASCKEKAKVAESMTEPNWLELPIDLTKNILQRLDTVDIVTSAHNVCPLWRNICNDPLMWRTIHMIGNISRFDRLESEKKLRCRASGTILFGNISRCDFRRLESLEKICRRAIDLSCGLVLEDIAIESFGTDDLLKYIAHRAGHIRRLQISCCIQISCKGIREFVKEYPLLEELTIEMKMKNTNFIVDCEDDEFPIAKPMPRLRHLKIFGIFLNDVKLEAILDCCPLLESLDLCMCICDSFSPSVSKRFHEKIKYFQPPYQINDGDDEHVELEIDDDSDD</sequence>
<accession>A0A2K3MA66</accession>
<dbReference type="ExpressionAtlas" id="A0A2K3MA66">
    <property type="expression patterns" value="baseline"/>
</dbReference>
<reference evidence="2 3" key="1">
    <citation type="journal article" date="2014" name="Am. J. Bot.">
        <title>Genome assembly and annotation for red clover (Trifolium pratense; Fabaceae).</title>
        <authorList>
            <person name="Istvanek J."/>
            <person name="Jaros M."/>
            <person name="Krenek A."/>
            <person name="Repkova J."/>
        </authorList>
    </citation>
    <scope>NUCLEOTIDE SEQUENCE [LARGE SCALE GENOMIC DNA]</scope>
    <source>
        <strain evidence="3">cv. Tatra</strain>
        <tissue evidence="2">Young leaves</tissue>
    </source>
</reference>
<comment type="caution">
    <text evidence="2">The sequence shown here is derived from an EMBL/GenBank/DDBJ whole genome shotgun (WGS) entry which is preliminary data.</text>
</comment>
<gene>
    <name evidence="2" type="ORF">L195_g043774</name>
</gene>
<dbReference type="CDD" id="cd22164">
    <property type="entry name" value="F-box_AtSKIP19-like"/>
    <property type="match status" value="1"/>
</dbReference>
<dbReference type="PROSITE" id="PS50181">
    <property type="entry name" value="FBOX"/>
    <property type="match status" value="1"/>
</dbReference>
<feature type="domain" description="F-box" evidence="1">
    <location>
        <begin position="16"/>
        <end position="63"/>
    </location>
</feature>
<evidence type="ECO:0000313" key="3">
    <source>
        <dbReference type="Proteomes" id="UP000236291"/>
    </source>
</evidence>
<dbReference type="InterPro" id="IPR032675">
    <property type="entry name" value="LRR_dom_sf"/>
</dbReference>
<dbReference type="Pfam" id="PF24758">
    <property type="entry name" value="LRR_At5g56370"/>
    <property type="match status" value="1"/>
</dbReference>
<dbReference type="Gene3D" id="3.80.10.10">
    <property type="entry name" value="Ribonuclease Inhibitor"/>
    <property type="match status" value="2"/>
</dbReference>
<dbReference type="PANTHER" id="PTHR38926">
    <property type="entry name" value="F-BOX DOMAIN CONTAINING PROTEIN, EXPRESSED"/>
    <property type="match status" value="1"/>
</dbReference>
<dbReference type="Proteomes" id="UP000236291">
    <property type="component" value="Unassembled WGS sequence"/>
</dbReference>
<evidence type="ECO:0000259" key="1">
    <source>
        <dbReference type="PROSITE" id="PS50181"/>
    </source>
</evidence>
<dbReference type="InterPro" id="IPR055411">
    <property type="entry name" value="LRR_FXL15/At3g58940/PEG3-like"/>
</dbReference>
<name>A0A2K3MA66_TRIPR</name>
<protein>
    <submittedName>
        <fullName evidence="2">F-box protein skip19</fullName>
    </submittedName>
</protein>
<evidence type="ECO:0000313" key="2">
    <source>
        <dbReference type="EMBL" id="PNX87680.1"/>
    </source>
</evidence>
<dbReference type="SUPFAM" id="SSF81383">
    <property type="entry name" value="F-box domain"/>
    <property type="match status" value="1"/>
</dbReference>
<dbReference type="SUPFAM" id="SSF52047">
    <property type="entry name" value="RNI-like"/>
    <property type="match status" value="1"/>
</dbReference>
<dbReference type="OrthoDB" id="550575at2759"/>
<dbReference type="Pfam" id="PF00646">
    <property type="entry name" value="F-box"/>
    <property type="match status" value="1"/>
</dbReference>
<dbReference type="PANTHER" id="PTHR38926:SF2">
    <property type="entry name" value="F-BOX_LRR-REPEAT PROTEIN 21-RELATED"/>
    <property type="match status" value="1"/>
</dbReference>
<dbReference type="InterPro" id="IPR036047">
    <property type="entry name" value="F-box-like_dom_sf"/>
</dbReference>
<reference evidence="2 3" key="2">
    <citation type="journal article" date="2017" name="Front. Plant Sci.">
        <title>Gene Classification and Mining of Molecular Markers Useful in Red Clover (Trifolium pratense) Breeding.</title>
        <authorList>
            <person name="Istvanek J."/>
            <person name="Dluhosova J."/>
            <person name="Dluhos P."/>
            <person name="Patkova L."/>
            <person name="Nedelnik J."/>
            <person name="Repkova J."/>
        </authorList>
    </citation>
    <scope>NUCLEOTIDE SEQUENCE [LARGE SCALE GENOMIC DNA]</scope>
    <source>
        <strain evidence="3">cv. Tatra</strain>
        <tissue evidence="2">Young leaves</tissue>
    </source>
</reference>
<dbReference type="AlphaFoldDB" id="A0A2K3MA66"/>
<dbReference type="Gene3D" id="1.20.1280.50">
    <property type="match status" value="1"/>
</dbReference>
<dbReference type="STRING" id="57577.A0A2K3MA66"/>
<proteinExistence type="predicted"/>
<organism evidence="2 3">
    <name type="scientific">Trifolium pratense</name>
    <name type="common">Red clover</name>
    <dbReference type="NCBI Taxonomy" id="57577"/>
    <lineage>
        <taxon>Eukaryota</taxon>
        <taxon>Viridiplantae</taxon>
        <taxon>Streptophyta</taxon>
        <taxon>Embryophyta</taxon>
        <taxon>Tracheophyta</taxon>
        <taxon>Spermatophyta</taxon>
        <taxon>Magnoliopsida</taxon>
        <taxon>eudicotyledons</taxon>
        <taxon>Gunneridae</taxon>
        <taxon>Pentapetalae</taxon>
        <taxon>rosids</taxon>
        <taxon>fabids</taxon>
        <taxon>Fabales</taxon>
        <taxon>Fabaceae</taxon>
        <taxon>Papilionoideae</taxon>
        <taxon>50 kb inversion clade</taxon>
        <taxon>NPAAA clade</taxon>
        <taxon>Hologalegina</taxon>
        <taxon>IRL clade</taxon>
        <taxon>Trifolieae</taxon>
        <taxon>Trifolium</taxon>
    </lineage>
</organism>